<feature type="chain" id="PRO_5033031726" description="Alkaline phosphatase" evidence="17">
    <location>
        <begin position="21"/>
        <end position="534"/>
    </location>
</feature>
<dbReference type="Pfam" id="PF00245">
    <property type="entry name" value="Alk_phosphatase"/>
    <property type="match status" value="1"/>
</dbReference>
<evidence type="ECO:0000256" key="1">
    <source>
        <dbReference type="ARBA" id="ARBA00004609"/>
    </source>
</evidence>
<comment type="catalytic activity">
    <reaction evidence="16">
        <text>a phosphate monoester + H2O = an alcohol + phosphate</text>
        <dbReference type="Rhea" id="RHEA:15017"/>
        <dbReference type="ChEBI" id="CHEBI:15377"/>
        <dbReference type="ChEBI" id="CHEBI:30879"/>
        <dbReference type="ChEBI" id="CHEBI:43474"/>
        <dbReference type="ChEBI" id="CHEBI:67140"/>
        <dbReference type="EC" id="3.1.3.1"/>
    </reaction>
</comment>
<evidence type="ECO:0000256" key="12">
    <source>
        <dbReference type="ARBA" id="ARBA00023288"/>
    </source>
</evidence>
<keyword evidence="7 16" id="KW-0378">Hydrolase</keyword>
<evidence type="ECO:0000256" key="6">
    <source>
        <dbReference type="ARBA" id="ARBA00022723"/>
    </source>
</evidence>
<feature type="binding site" evidence="14">
    <location>
        <position position="189"/>
    </location>
    <ligand>
        <name>Mg(2+)</name>
        <dbReference type="ChEBI" id="CHEBI:18420"/>
    </ligand>
</feature>
<comment type="subcellular location">
    <subcellularLocation>
        <location evidence="1">Cell membrane</location>
        <topology evidence="1">Lipid-anchor</topology>
        <topology evidence="1">GPI-anchor</topology>
    </subcellularLocation>
</comment>
<gene>
    <name evidence="18" type="ORF">CCAP1982_LOCUS14064</name>
</gene>
<organism evidence="18 19">
    <name type="scientific">Ceratitis capitata</name>
    <name type="common">Mediterranean fruit fly</name>
    <name type="synonym">Tephritis capitata</name>
    <dbReference type="NCBI Taxonomy" id="7213"/>
    <lineage>
        <taxon>Eukaryota</taxon>
        <taxon>Metazoa</taxon>
        <taxon>Ecdysozoa</taxon>
        <taxon>Arthropoda</taxon>
        <taxon>Hexapoda</taxon>
        <taxon>Insecta</taxon>
        <taxon>Pterygota</taxon>
        <taxon>Neoptera</taxon>
        <taxon>Endopterygota</taxon>
        <taxon>Diptera</taxon>
        <taxon>Brachycera</taxon>
        <taxon>Muscomorpha</taxon>
        <taxon>Tephritoidea</taxon>
        <taxon>Tephritidae</taxon>
        <taxon>Ceratitis</taxon>
        <taxon>Ceratitis</taxon>
    </lineage>
</organism>
<evidence type="ECO:0000256" key="5">
    <source>
        <dbReference type="ARBA" id="ARBA00022622"/>
    </source>
</evidence>
<evidence type="ECO:0000256" key="9">
    <source>
        <dbReference type="ARBA" id="ARBA00022842"/>
    </source>
</evidence>
<evidence type="ECO:0000256" key="17">
    <source>
        <dbReference type="SAM" id="SignalP"/>
    </source>
</evidence>
<dbReference type="PANTHER" id="PTHR11596:SF91">
    <property type="entry name" value="ALKALINE PHOSPHATASE-RELATED"/>
    <property type="match status" value="1"/>
</dbReference>
<comment type="cofactor">
    <cofactor evidence="14">
        <name>Zn(2+)</name>
        <dbReference type="ChEBI" id="CHEBI:29105"/>
    </cofactor>
    <text evidence="14">Binds 2 Zn(2+) ions.</text>
</comment>
<keyword evidence="8 14" id="KW-0862">Zinc</keyword>
<dbReference type="PANTHER" id="PTHR11596">
    <property type="entry name" value="ALKALINE PHOSPHATASE"/>
    <property type="match status" value="1"/>
</dbReference>
<keyword evidence="6 14" id="KW-0479">Metal-binding</keyword>
<feature type="binding site" evidence="14">
    <location>
        <position position="80"/>
    </location>
    <ligand>
        <name>Mg(2+)</name>
        <dbReference type="ChEBI" id="CHEBI:18420"/>
    </ligand>
</feature>
<keyword evidence="11" id="KW-0325">Glycoprotein</keyword>
<dbReference type="AlphaFoldDB" id="A0A811V2A6"/>
<sequence>MCIRWFHLGLLAYFMCFAYADEFHSRFLLPRSVKSTKTNSAEQTTEYWMTKAQSILADKLEESSRLNTNRAKNIILFLGDGMSVHTITSTRAMLGDVSEKISFQEFPYTGLSKTYAIDKGVPDSASTATAYLSGVKGNYGTIGVTAEVPKYDCELSADESKHTESIAKWAQDAGKWAGLVTTATVTHASPAGVYAHTSQRAWENDAEIINDGCSADVNVDIARQLVEWPVGKGLRVIMGGGRRNFIDASDVDEEGIDGKRTDGRNLTAEWLADKLKQGASAEYVWNKEGLWNVDLNETEYLLGLFSSKHCPYHGELEREGLSDSVPSLSEMTEAAIELLSKSEQGYFLFVEGAKIDMGHHSNRAHLALEETAEFARAVELARELTNEEDTLIVVTADHSHTMTMNGYPSRDADVFGLAPVLADDGLPYTILSYANGPGYSKTFSKKTGRRDLSDADFTDPKYKYMATVPLKSETHGGDDVGVFASGPYAHYFTGNYEQTNIPALMAFAANIGPFANVAVTLQEEDCKSEDENLL</sequence>
<dbReference type="EMBL" id="CAJHJT010000034">
    <property type="protein sequence ID" value="CAD7005712.1"/>
    <property type="molecule type" value="Genomic_DNA"/>
</dbReference>
<evidence type="ECO:0000256" key="11">
    <source>
        <dbReference type="ARBA" id="ARBA00023180"/>
    </source>
</evidence>
<feature type="binding site" evidence="14">
    <location>
        <position position="360"/>
    </location>
    <ligand>
        <name>Zn(2+)</name>
        <dbReference type="ChEBI" id="CHEBI:29105"/>
        <label>2</label>
    </ligand>
</feature>
<accession>A0A811V2A6</accession>
<comment type="caution">
    <text evidence="18">The sequence shown here is derived from an EMBL/GenBank/DDBJ whole genome shotgun (WGS) entry which is preliminary data.</text>
</comment>
<keyword evidence="5" id="KW-0336">GPI-anchor</keyword>
<keyword evidence="4" id="KW-1003">Cell membrane</keyword>
<dbReference type="SMART" id="SM00098">
    <property type="entry name" value="alkPPc"/>
    <property type="match status" value="1"/>
</dbReference>
<dbReference type="InterPro" id="IPR018299">
    <property type="entry name" value="Alkaline_phosphatase_AS"/>
</dbReference>
<evidence type="ECO:0000256" key="2">
    <source>
        <dbReference type="ARBA" id="ARBA00005984"/>
    </source>
</evidence>
<feature type="binding site" evidence="14">
    <location>
        <position position="356"/>
    </location>
    <ligand>
        <name>Zn(2+)</name>
        <dbReference type="ChEBI" id="CHEBI:29105"/>
        <label>2</label>
    </ligand>
</feature>
<dbReference type="GO" id="GO:0098552">
    <property type="term" value="C:side of membrane"/>
    <property type="evidence" value="ECO:0007669"/>
    <property type="project" value="UniProtKB-KW"/>
</dbReference>
<dbReference type="GO" id="GO:0004035">
    <property type="term" value="F:alkaline phosphatase activity"/>
    <property type="evidence" value="ECO:0007669"/>
    <property type="project" value="UniProtKB-EC"/>
</dbReference>
<feature type="binding site" evidence="14">
    <location>
        <position position="187"/>
    </location>
    <ligand>
        <name>Mg(2+)</name>
        <dbReference type="ChEBI" id="CHEBI:18420"/>
    </ligand>
</feature>
<reference evidence="18" key="1">
    <citation type="submission" date="2020-11" db="EMBL/GenBank/DDBJ databases">
        <authorList>
            <person name="Whitehead M."/>
        </authorList>
    </citation>
    <scope>NUCLEOTIDE SEQUENCE</scope>
    <source>
        <strain evidence="18">EGII</strain>
    </source>
</reference>
<dbReference type="PRINTS" id="PR00113">
    <property type="entry name" value="ALKPHPHTASE"/>
</dbReference>
<dbReference type="PROSITE" id="PS00123">
    <property type="entry name" value="ALKALINE_PHOSPHATASE"/>
    <property type="match status" value="1"/>
</dbReference>
<protein>
    <recommendedName>
        <fullName evidence="3 16">Alkaline phosphatase</fullName>
        <ecNumber evidence="3 16">3.1.3.1</ecNumber>
    </recommendedName>
</protein>
<dbReference type="SUPFAM" id="SSF53649">
    <property type="entry name" value="Alkaline phosphatase-like"/>
    <property type="match status" value="1"/>
</dbReference>
<dbReference type="InterPro" id="IPR017850">
    <property type="entry name" value="Alkaline_phosphatase_core_sf"/>
</dbReference>
<feature type="binding site" evidence="14">
    <location>
        <position position="398"/>
    </location>
    <ligand>
        <name>Zn(2+)</name>
        <dbReference type="ChEBI" id="CHEBI:29105"/>
        <label>2</label>
    </ligand>
</feature>
<feature type="binding site" evidence="14">
    <location>
        <position position="397"/>
    </location>
    <ligand>
        <name>Zn(2+)</name>
        <dbReference type="ChEBI" id="CHEBI:29105"/>
        <label>2</label>
    </ligand>
</feature>
<evidence type="ECO:0000256" key="3">
    <source>
        <dbReference type="ARBA" id="ARBA00012647"/>
    </source>
</evidence>
<dbReference type="CDD" id="cd16012">
    <property type="entry name" value="ALP"/>
    <property type="match status" value="1"/>
</dbReference>
<dbReference type="GO" id="GO:0046872">
    <property type="term" value="F:metal ion binding"/>
    <property type="evidence" value="ECO:0007669"/>
    <property type="project" value="UniProtKB-KW"/>
</dbReference>
<keyword evidence="10" id="KW-0472">Membrane</keyword>
<evidence type="ECO:0000256" key="8">
    <source>
        <dbReference type="ARBA" id="ARBA00022833"/>
    </source>
</evidence>
<feature type="binding site" evidence="14">
    <location>
        <position position="80"/>
    </location>
    <ligand>
        <name>Zn(2+)</name>
        <dbReference type="ChEBI" id="CHEBI:29105"/>
        <label>2</label>
    </ligand>
</feature>
<evidence type="ECO:0000313" key="18">
    <source>
        <dbReference type="EMBL" id="CAD7005712.1"/>
    </source>
</evidence>
<keyword evidence="19" id="KW-1185">Reference proteome</keyword>
<evidence type="ECO:0000256" key="10">
    <source>
        <dbReference type="ARBA" id="ARBA00023136"/>
    </source>
</evidence>
<dbReference type="OrthoDB" id="5818554at2759"/>
<keyword evidence="17" id="KW-0732">Signal</keyword>
<dbReference type="FunFam" id="3.40.720.10:FF:000008">
    <property type="entry name" value="Alkaline phosphatase"/>
    <property type="match status" value="1"/>
</dbReference>
<proteinExistence type="inferred from homology"/>
<evidence type="ECO:0000256" key="7">
    <source>
        <dbReference type="ARBA" id="ARBA00022801"/>
    </source>
</evidence>
<comment type="cofactor">
    <cofactor evidence="14">
        <name>Mg(2+)</name>
        <dbReference type="ChEBI" id="CHEBI:18420"/>
    </cofactor>
    <text evidence="14">Binds 1 Mg(2+) ion.</text>
</comment>
<name>A0A811V2A6_CERCA</name>
<evidence type="ECO:0000256" key="14">
    <source>
        <dbReference type="PIRSR" id="PIRSR601952-2"/>
    </source>
</evidence>
<dbReference type="InterPro" id="IPR001952">
    <property type="entry name" value="Alkaline_phosphatase"/>
</dbReference>
<comment type="similarity">
    <text evidence="2 15">Belongs to the alkaline phosphatase family.</text>
</comment>
<dbReference type="GO" id="GO:0005886">
    <property type="term" value="C:plasma membrane"/>
    <property type="evidence" value="ECO:0007669"/>
    <property type="project" value="UniProtKB-SubCell"/>
</dbReference>
<evidence type="ECO:0000313" key="19">
    <source>
        <dbReference type="Proteomes" id="UP000606786"/>
    </source>
</evidence>
<evidence type="ECO:0000256" key="4">
    <source>
        <dbReference type="ARBA" id="ARBA00022475"/>
    </source>
</evidence>
<dbReference type="Gene3D" id="3.40.720.10">
    <property type="entry name" value="Alkaline Phosphatase, subunit A"/>
    <property type="match status" value="1"/>
</dbReference>
<keyword evidence="12" id="KW-0449">Lipoprotein</keyword>
<evidence type="ECO:0000256" key="16">
    <source>
        <dbReference type="RuleBase" id="RU003947"/>
    </source>
</evidence>
<feature type="binding site" evidence="14">
    <location>
        <position position="475"/>
    </location>
    <ligand>
        <name>Zn(2+)</name>
        <dbReference type="ChEBI" id="CHEBI:29105"/>
        <label>2</label>
    </ligand>
</feature>
<dbReference type="EC" id="3.1.3.1" evidence="3 16"/>
<feature type="signal peptide" evidence="17">
    <location>
        <begin position="1"/>
        <end position="20"/>
    </location>
</feature>
<evidence type="ECO:0000256" key="13">
    <source>
        <dbReference type="PIRSR" id="PIRSR601952-1"/>
    </source>
</evidence>
<keyword evidence="9 14" id="KW-0460">Magnesium</keyword>
<feature type="active site" description="Phosphoserine intermediate" evidence="13">
    <location>
        <position position="124"/>
    </location>
</feature>
<feature type="binding site" evidence="14">
    <location>
        <position position="351"/>
    </location>
    <ligand>
        <name>Mg(2+)</name>
        <dbReference type="ChEBI" id="CHEBI:18420"/>
    </ligand>
</feature>
<evidence type="ECO:0000256" key="15">
    <source>
        <dbReference type="RuleBase" id="RU003946"/>
    </source>
</evidence>
<dbReference type="Proteomes" id="UP000606786">
    <property type="component" value="Unassembled WGS sequence"/>
</dbReference>